<evidence type="ECO:0000256" key="2">
    <source>
        <dbReference type="SAM" id="MobiDB-lite"/>
    </source>
</evidence>
<feature type="compositionally biased region" description="Basic and acidic residues" evidence="2">
    <location>
        <begin position="587"/>
        <end position="598"/>
    </location>
</feature>
<dbReference type="EMBL" id="JAIWQS010000010">
    <property type="protein sequence ID" value="KAJ8751909.1"/>
    <property type="molecule type" value="Genomic_DNA"/>
</dbReference>
<organism evidence="3 4">
    <name type="scientific">Erythroxylum novogranatense</name>
    <dbReference type="NCBI Taxonomy" id="1862640"/>
    <lineage>
        <taxon>Eukaryota</taxon>
        <taxon>Viridiplantae</taxon>
        <taxon>Streptophyta</taxon>
        <taxon>Embryophyta</taxon>
        <taxon>Tracheophyta</taxon>
        <taxon>Spermatophyta</taxon>
        <taxon>Magnoliopsida</taxon>
        <taxon>eudicotyledons</taxon>
        <taxon>Gunneridae</taxon>
        <taxon>Pentapetalae</taxon>
        <taxon>rosids</taxon>
        <taxon>fabids</taxon>
        <taxon>Malpighiales</taxon>
        <taxon>Erythroxylaceae</taxon>
        <taxon>Erythroxylum</taxon>
    </lineage>
</organism>
<dbReference type="PANTHER" id="PTHR47747">
    <property type="entry name" value="RIBONUCLEASE P PROTEIN SUBUNIT P38-LIKE PROTEIN"/>
    <property type="match status" value="1"/>
</dbReference>
<accession>A0AAV8SIV2</accession>
<reference evidence="3 4" key="1">
    <citation type="submission" date="2021-09" db="EMBL/GenBank/DDBJ databases">
        <title>Genomic insights and catalytic innovation underlie evolution of tropane alkaloids biosynthesis.</title>
        <authorList>
            <person name="Wang Y.-J."/>
            <person name="Tian T."/>
            <person name="Huang J.-P."/>
            <person name="Huang S.-X."/>
        </authorList>
    </citation>
    <scope>NUCLEOTIDE SEQUENCE [LARGE SCALE GENOMIC DNA]</scope>
    <source>
        <strain evidence="3">KIB-2018</strain>
        <tissue evidence="3">Leaf</tissue>
    </source>
</reference>
<feature type="region of interest" description="Disordered" evidence="2">
    <location>
        <begin position="223"/>
        <end position="243"/>
    </location>
</feature>
<comment type="caution">
    <text evidence="3">The sequence shown here is derived from an EMBL/GenBank/DDBJ whole genome shotgun (WGS) entry which is preliminary data.</text>
</comment>
<name>A0AAV8SIV2_9ROSI</name>
<sequence length="840" mass="97288">MRNALKDKATVFDLWFLVEQAESSTLSCSQGRNSSQMDEKRVSSPYLVAAEKKSDALYSMCFGVSCAFFALRVLSRPEKEDLRWLDLCNKMLQGSSHLLGLLVWRVQIEGSNSRHIELLHKLETAHKEVDRLKQIRHEDAKANEKVVSIFATQEQCWLIERKKLQQHITALMNIVSALEKNKNEVVSEMSEKLREMEVQMQFKDKVSEEEEQNKRKELEVKLTEAENTANELRESAKHEAQQHAADLLKQKTAFIELVSNQRHIEAELGRALKQLDAKRRELNSVFEQKEESLMLVQKLSMEVVKMRKDVEQKEKIMSAMLQKSKLDTAEKQMLMKEVKLSKSKRKQAELETERWRAVSERRHERHPLRNMFSHQSNAKRADPFGTRGAPQIGEKRNQNTDYALDYDSSDYLEDPEGFLLPNGSSPEQNDEIAMTANVKQLEGWVHLEAEKYGTVIEDRHQLEVDAFAEQMRIKDERLEACRWQLLRMEVESKRLESHVERLNQDMSELRHDNMKLETLLLAREEELKATKEKLTVKTKHDIIQNGNLNPSLREPELALDVDWSKVLIVKRNTIDSVQGKRTNPTDTLEKKDDQKEEDASSCYLSENIGLIVQNPEKELGKEKVSNLDPLQGESKSLSLSQPMIKKTRSEWKKDLHALGVSYKIKRLKQQVLMLERLAGKQESGEDVQSNNNSQHGINNVLLLISLLNKQVGRYQSLHDRTDELCKRMHDHNLETGPGFRDMTPRPKRETKALEHFLEETFQLQRYMVATGQRLGEVQSKIASGFIEVSEEVLNFDMKRFADNIRTLYQEVQRGLEVRIARIIGDLEGTLACDGMIRMRR</sequence>
<dbReference type="AlphaFoldDB" id="A0AAV8SIV2"/>
<feature type="coiled-coil region" evidence="1">
    <location>
        <begin position="485"/>
        <end position="519"/>
    </location>
</feature>
<evidence type="ECO:0000313" key="4">
    <source>
        <dbReference type="Proteomes" id="UP001159364"/>
    </source>
</evidence>
<evidence type="ECO:0000313" key="3">
    <source>
        <dbReference type="EMBL" id="KAJ8751909.1"/>
    </source>
</evidence>
<feature type="region of interest" description="Disordered" evidence="2">
    <location>
        <begin position="578"/>
        <end position="599"/>
    </location>
</feature>
<keyword evidence="4" id="KW-1185">Reference proteome</keyword>
<protein>
    <submittedName>
        <fullName evidence="3">Uncharacterized protein</fullName>
    </submittedName>
</protein>
<proteinExistence type="predicted"/>
<gene>
    <name evidence="3" type="ORF">K2173_000655</name>
</gene>
<dbReference type="Proteomes" id="UP001159364">
    <property type="component" value="Linkage Group LG10"/>
</dbReference>
<evidence type="ECO:0000256" key="1">
    <source>
        <dbReference type="SAM" id="Coils"/>
    </source>
</evidence>
<feature type="compositionally biased region" description="Basic and acidic residues" evidence="2">
    <location>
        <begin position="231"/>
        <end position="243"/>
    </location>
</feature>
<keyword evidence="1" id="KW-0175">Coiled coil</keyword>
<dbReference type="PANTHER" id="PTHR47747:SF2">
    <property type="entry name" value="RIBONUCLEASE P PROTEIN SUBUNIT P38-LIKE PROTEIN"/>
    <property type="match status" value="1"/>
</dbReference>
<feature type="coiled-coil region" evidence="1">
    <location>
        <begin position="272"/>
        <end position="351"/>
    </location>
</feature>